<name>A0A1D1UX42_RAMVA</name>
<reference evidence="1 2" key="1">
    <citation type="journal article" date="2016" name="Nat. Commun.">
        <title>Extremotolerant tardigrade genome and improved radiotolerance of human cultured cells by tardigrade-unique protein.</title>
        <authorList>
            <person name="Hashimoto T."/>
            <person name="Horikawa D.D."/>
            <person name="Saito Y."/>
            <person name="Kuwahara H."/>
            <person name="Kozuka-Hata H."/>
            <person name="Shin-I T."/>
            <person name="Minakuchi Y."/>
            <person name="Ohishi K."/>
            <person name="Motoyama A."/>
            <person name="Aizu T."/>
            <person name="Enomoto A."/>
            <person name="Kondo K."/>
            <person name="Tanaka S."/>
            <person name="Hara Y."/>
            <person name="Koshikawa S."/>
            <person name="Sagara H."/>
            <person name="Miura T."/>
            <person name="Yokobori S."/>
            <person name="Miyagawa K."/>
            <person name="Suzuki Y."/>
            <person name="Kubo T."/>
            <person name="Oyama M."/>
            <person name="Kohara Y."/>
            <person name="Fujiyama A."/>
            <person name="Arakawa K."/>
            <person name="Katayama T."/>
            <person name="Toyoda A."/>
            <person name="Kunieda T."/>
        </authorList>
    </citation>
    <scope>NUCLEOTIDE SEQUENCE [LARGE SCALE GENOMIC DNA]</scope>
    <source>
        <strain evidence="1 2">YOKOZUNA-1</strain>
    </source>
</reference>
<accession>A0A1D1UX42</accession>
<evidence type="ECO:0000313" key="1">
    <source>
        <dbReference type="EMBL" id="GAU92262.1"/>
    </source>
</evidence>
<dbReference type="AlphaFoldDB" id="A0A1D1UX42"/>
<comment type="caution">
    <text evidence="1">The sequence shown here is derived from an EMBL/GenBank/DDBJ whole genome shotgun (WGS) entry which is preliminary data.</text>
</comment>
<dbReference type="Proteomes" id="UP000186922">
    <property type="component" value="Unassembled WGS sequence"/>
</dbReference>
<proteinExistence type="predicted"/>
<dbReference type="EMBL" id="BDGG01000002">
    <property type="protein sequence ID" value="GAU92262.1"/>
    <property type="molecule type" value="Genomic_DNA"/>
</dbReference>
<keyword evidence="2" id="KW-1185">Reference proteome</keyword>
<sequence length="131" mass="14938">MESFAALGSYRVNVNSPTQPPIYYNAQAGGSTYRRDLFLVDRIAIARHGDAPLRLKVNRTCCDLVGLRLRPAFEQFSPSWSRFAWKLRQSSALLTTWYITTTSAYWYIGQLIERDSPLTAKMKNSGPNTER</sequence>
<protein>
    <submittedName>
        <fullName evidence="1">Uncharacterized protein</fullName>
    </submittedName>
</protein>
<evidence type="ECO:0000313" key="2">
    <source>
        <dbReference type="Proteomes" id="UP000186922"/>
    </source>
</evidence>
<organism evidence="1 2">
    <name type="scientific">Ramazzottius varieornatus</name>
    <name type="common">Water bear</name>
    <name type="synonym">Tardigrade</name>
    <dbReference type="NCBI Taxonomy" id="947166"/>
    <lineage>
        <taxon>Eukaryota</taxon>
        <taxon>Metazoa</taxon>
        <taxon>Ecdysozoa</taxon>
        <taxon>Tardigrada</taxon>
        <taxon>Eutardigrada</taxon>
        <taxon>Parachela</taxon>
        <taxon>Hypsibioidea</taxon>
        <taxon>Ramazzottiidae</taxon>
        <taxon>Ramazzottius</taxon>
    </lineage>
</organism>
<gene>
    <name evidence="1" type="primary">RvY_04364-1</name>
    <name evidence="1" type="synonym">RvY_04364.1</name>
    <name evidence="1" type="ORF">RvY_04364</name>
</gene>